<name>A0AAV5GB64_CORAM</name>
<dbReference type="InterPro" id="IPR006140">
    <property type="entry name" value="D-isomer_DH_NAD-bd"/>
</dbReference>
<dbReference type="Pfam" id="PF02826">
    <property type="entry name" value="2-Hacid_dh_C"/>
    <property type="match status" value="1"/>
</dbReference>
<dbReference type="SUPFAM" id="SSF51735">
    <property type="entry name" value="NAD(P)-binding Rossmann-fold domains"/>
    <property type="match status" value="1"/>
</dbReference>
<dbReference type="InterPro" id="IPR036291">
    <property type="entry name" value="NAD(P)-bd_dom_sf"/>
</dbReference>
<dbReference type="EMBL" id="BQKK01000005">
    <property type="protein sequence ID" value="GJN43550.1"/>
    <property type="molecule type" value="Genomic_DNA"/>
</dbReference>
<evidence type="ECO:0000256" key="2">
    <source>
        <dbReference type="ARBA" id="ARBA00023027"/>
    </source>
</evidence>
<dbReference type="Proteomes" id="UP001054925">
    <property type="component" value="Unassembled WGS sequence"/>
</dbReference>
<dbReference type="CDD" id="cd12159">
    <property type="entry name" value="2-Hacid_dh_2"/>
    <property type="match status" value="1"/>
</dbReference>
<dbReference type="RefSeq" id="WP_003847311.1">
    <property type="nucleotide sequence ID" value="NZ_BQKK01000005.1"/>
</dbReference>
<dbReference type="PANTHER" id="PTHR43333:SF1">
    <property type="entry name" value="D-ISOMER SPECIFIC 2-HYDROXYACID DEHYDROGENASE NAD-BINDING DOMAIN-CONTAINING PROTEIN"/>
    <property type="match status" value="1"/>
</dbReference>
<gene>
    <name evidence="4" type="ORF">CAT723_20290</name>
</gene>
<organism evidence="4 5">
    <name type="scientific">Corynebacterium ammoniagenes</name>
    <name type="common">Brevibacterium ammoniagenes</name>
    <dbReference type="NCBI Taxonomy" id="1697"/>
    <lineage>
        <taxon>Bacteria</taxon>
        <taxon>Bacillati</taxon>
        <taxon>Actinomycetota</taxon>
        <taxon>Actinomycetes</taxon>
        <taxon>Mycobacteriales</taxon>
        <taxon>Corynebacteriaceae</taxon>
        <taxon>Corynebacterium</taxon>
    </lineage>
</organism>
<comment type="caution">
    <text evidence="4">The sequence shown here is derived from an EMBL/GenBank/DDBJ whole genome shotgun (WGS) entry which is preliminary data.</text>
</comment>
<dbReference type="AlphaFoldDB" id="A0AAV5GB64"/>
<proteinExistence type="predicted"/>
<evidence type="ECO:0000313" key="4">
    <source>
        <dbReference type="EMBL" id="GJN43550.1"/>
    </source>
</evidence>
<evidence type="ECO:0000313" key="5">
    <source>
        <dbReference type="Proteomes" id="UP001054925"/>
    </source>
</evidence>
<keyword evidence="2" id="KW-0520">NAD</keyword>
<feature type="domain" description="D-isomer specific 2-hydroxyacid dehydrogenase NAD-binding" evidence="3">
    <location>
        <begin position="101"/>
        <end position="271"/>
    </location>
</feature>
<protein>
    <recommendedName>
        <fullName evidence="3">D-isomer specific 2-hydroxyacid dehydrogenase NAD-binding domain-containing protein</fullName>
    </recommendedName>
</protein>
<evidence type="ECO:0000259" key="3">
    <source>
        <dbReference type="Pfam" id="PF02826"/>
    </source>
</evidence>
<evidence type="ECO:0000256" key="1">
    <source>
        <dbReference type="ARBA" id="ARBA00023002"/>
    </source>
</evidence>
<dbReference type="PANTHER" id="PTHR43333">
    <property type="entry name" value="2-HACID_DH_C DOMAIN-CONTAINING PROTEIN"/>
    <property type="match status" value="1"/>
</dbReference>
<keyword evidence="1" id="KW-0560">Oxidoreductase</keyword>
<dbReference type="Gene3D" id="3.40.50.720">
    <property type="entry name" value="NAD(P)-binding Rossmann-like Domain"/>
    <property type="match status" value="2"/>
</dbReference>
<sequence length="308" mass="33226">MKYAMIPSTWKESAEALDAAGHIQVELSENPDFVFFSGKQPDLPEDLPESVKFIQVPFAGVDGILDLIADTSKKYGVRWSNAAGVYDSTVAESTIGLLLAQLHAHKRVAFAKSWDVRDEAEANTTFLFEDKTVAIVGAGGIGKKLIHMLQGFGPKIIAVNRSGKPVDGADEVFTFDQIDQVWPAADYFVMLAPLTPETHHMVNADALEKMPKHAVVVNVGRGPLVDTDALTEALKNGVIAGAGLDVTDPEPLPDGHPLWDEVNCVITPHLANPPYSVRKRIGAHTVEVAKAFEAGEPLPTEVDPTLGY</sequence>
<reference evidence="4" key="1">
    <citation type="submission" date="2021-12" db="EMBL/GenBank/DDBJ databases">
        <title>Draft genome sequence of Corynebacterium ammoniagenes strain T-723.</title>
        <authorList>
            <person name="Matsuzawa M."/>
            <person name="Hiratani M."/>
            <person name="Abe I."/>
            <person name="Tsuji Y."/>
            <person name="Nakamura J."/>
        </authorList>
    </citation>
    <scope>NUCLEOTIDE SEQUENCE</scope>
    <source>
        <strain evidence="4">T-723</strain>
    </source>
</reference>
<accession>A0AAV5GB64</accession>
<dbReference type="GO" id="GO:0051287">
    <property type="term" value="F:NAD binding"/>
    <property type="evidence" value="ECO:0007669"/>
    <property type="project" value="InterPro"/>
</dbReference>
<dbReference type="GO" id="GO:0016491">
    <property type="term" value="F:oxidoreductase activity"/>
    <property type="evidence" value="ECO:0007669"/>
    <property type="project" value="UniProtKB-KW"/>
</dbReference>